<evidence type="ECO:0000256" key="2">
    <source>
        <dbReference type="ARBA" id="ARBA00023125"/>
    </source>
</evidence>
<dbReference type="EMBL" id="JAPFAR010000134">
    <property type="protein sequence ID" value="MDI3349797.1"/>
    <property type="molecule type" value="Genomic_DNA"/>
</dbReference>
<accession>A0AA43R1K1</accession>
<dbReference type="PANTHER" id="PTHR30349:SF41">
    <property type="entry name" value="INTEGRASE_RECOMBINASE PROTEIN MJ0367-RELATED"/>
    <property type="match status" value="1"/>
</dbReference>
<organism evidence="5 6">
    <name type="scientific">Mycoplasmopsis arginini</name>
    <name type="common">Mycoplasma arginini</name>
    <dbReference type="NCBI Taxonomy" id="2094"/>
    <lineage>
        <taxon>Bacteria</taxon>
        <taxon>Bacillati</taxon>
        <taxon>Mycoplasmatota</taxon>
        <taxon>Mycoplasmoidales</taxon>
        <taxon>Metamycoplasmataceae</taxon>
        <taxon>Mycoplasmopsis</taxon>
    </lineage>
</organism>
<dbReference type="InterPro" id="IPR002104">
    <property type="entry name" value="Integrase_catalytic"/>
</dbReference>
<evidence type="ECO:0000313" key="6">
    <source>
        <dbReference type="Proteomes" id="UP001162175"/>
    </source>
</evidence>
<dbReference type="Gene3D" id="1.10.443.10">
    <property type="entry name" value="Intergrase catalytic core"/>
    <property type="match status" value="1"/>
</dbReference>
<dbReference type="InterPro" id="IPR011010">
    <property type="entry name" value="DNA_brk_join_enz"/>
</dbReference>
<evidence type="ECO:0000313" key="5">
    <source>
        <dbReference type="EMBL" id="MDI3349797.1"/>
    </source>
</evidence>
<dbReference type="PROSITE" id="PS51898">
    <property type="entry name" value="TYR_RECOMBINASE"/>
    <property type="match status" value="1"/>
</dbReference>
<keyword evidence="3" id="KW-0233">DNA recombination</keyword>
<dbReference type="GO" id="GO:0006310">
    <property type="term" value="P:DNA recombination"/>
    <property type="evidence" value="ECO:0007669"/>
    <property type="project" value="UniProtKB-KW"/>
</dbReference>
<comment type="similarity">
    <text evidence="1">Belongs to the 'phage' integrase family.</text>
</comment>
<feature type="domain" description="Tyr recombinase" evidence="4">
    <location>
        <begin position="1"/>
        <end position="116"/>
    </location>
</feature>
<evidence type="ECO:0000256" key="1">
    <source>
        <dbReference type="ARBA" id="ARBA00008857"/>
    </source>
</evidence>
<dbReference type="Proteomes" id="UP001162175">
    <property type="component" value="Unassembled WGS sequence"/>
</dbReference>
<dbReference type="InterPro" id="IPR013762">
    <property type="entry name" value="Integrase-like_cat_sf"/>
</dbReference>
<evidence type="ECO:0000259" key="4">
    <source>
        <dbReference type="PROSITE" id="PS51898"/>
    </source>
</evidence>
<dbReference type="GO" id="GO:0003677">
    <property type="term" value="F:DNA binding"/>
    <property type="evidence" value="ECO:0007669"/>
    <property type="project" value="UniProtKB-KW"/>
</dbReference>
<dbReference type="Pfam" id="PF00589">
    <property type="entry name" value="Phage_integrase"/>
    <property type="match status" value="1"/>
</dbReference>
<dbReference type="PANTHER" id="PTHR30349">
    <property type="entry name" value="PHAGE INTEGRASE-RELATED"/>
    <property type="match status" value="1"/>
</dbReference>
<reference evidence="5" key="1">
    <citation type="submission" date="2022-11" db="EMBL/GenBank/DDBJ databases">
        <title>Draft genome of Mycoplasma arginini isolated from fly.</title>
        <authorList>
            <person name="Severgnini M."/>
            <person name="Gioia G."/>
            <person name="Cremonesi P."/>
            <person name="Moroni P."/>
            <person name="Addis M.F."/>
            <person name="Castiglioni B."/>
        </authorList>
    </citation>
    <scope>NUCLEOTIDE SEQUENCE</scope>
    <source>
        <strain evidence="5">QMP CG1-1632</strain>
    </source>
</reference>
<dbReference type="InterPro" id="IPR050090">
    <property type="entry name" value="Tyrosine_recombinase_XerCD"/>
</dbReference>
<keyword evidence="2" id="KW-0238">DNA-binding</keyword>
<protein>
    <submittedName>
        <fullName evidence="5">Tyrosine recombinase XerC</fullName>
    </submittedName>
</protein>
<evidence type="ECO:0000256" key="3">
    <source>
        <dbReference type="ARBA" id="ARBA00023172"/>
    </source>
</evidence>
<dbReference type="AlphaFoldDB" id="A0AA43R1K1"/>
<gene>
    <name evidence="5" type="primary">xerC</name>
    <name evidence="5" type="ORF">DCBHLPFO_00797</name>
</gene>
<comment type="caution">
    <text evidence="5">The sequence shown here is derived from an EMBL/GenBank/DDBJ whole genome shotgun (WGS) entry which is preliminary data.</text>
</comment>
<dbReference type="GO" id="GO:0015074">
    <property type="term" value="P:DNA integration"/>
    <property type="evidence" value="ECO:0007669"/>
    <property type="project" value="InterPro"/>
</dbReference>
<proteinExistence type="inferred from homology"/>
<dbReference type="SUPFAM" id="SSF56349">
    <property type="entry name" value="DNA breaking-rejoining enzymes"/>
    <property type="match status" value="1"/>
</dbReference>
<name>A0AA43R1K1_MYCAR</name>
<sequence>MRDEEYKLICEYMGDRINNGPNEPIFISAGAFQKKDVTTRLTPDTISRTAKAALKAIGLNNKQYTAHSIRHSAATNSLRNGASVADVQKMLRHADSKTTEGYIHTLDEEETLNNSAQDFL</sequence>